<feature type="binding site" evidence="1">
    <location>
        <position position="41"/>
    </location>
    <ligand>
        <name>S-adenosyl-L-methionine</name>
        <dbReference type="ChEBI" id="CHEBI:59789"/>
    </ligand>
</feature>
<feature type="binding site" evidence="1">
    <location>
        <position position="18"/>
    </location>
    <ligand>
        <name>S-adenosyl-L-methionine</name>
        <dbReference type="ChEBI" id="CHEBI:59789"/>
    </ligand>
</feature>
<reference evidence="2 3" key="1">
    <citation type="journal article" date="2013" name="Appl. Environ. Microbiol.">
        <title>Genome analysis suggests that the soil oligotrophic bacterium Agromonas oligotrophica (Bradyrhizobium oligotrophicum) is a nitrogen-fixing symbiont of Aeschynomene indica.</title>
        <authorList>
            <person name="Okubo T."/>
            <person name="Fukushima S."/>
            <person name="Itakura M."/>
            <person name="Oshima K."/>
            <person name="Longtonglang A."/>
            <person name="Teaumroong N."/>
            <person name="Mitsui H."/>
            <person name="Hattori M."/>
            <person name="Hattori R."/>
            <person name="Hattori T."/>
            <person name="Minamisawa K."/>
        </authorList>
    </citation>
    <scope>NUCLEOTIDE SEQUENCE [LARGE SCALE GENOMIC DNA]</scope>
    <source>
        <strain evidence="2 3">S58</strain>
    </source>
</reference>
<dbReference type="HAMAP" id="MF_00934">
    <property type="entry name" value="23SrRNA_methyltr_J"/>
    <property type="match status" value="1"/>
</dbReference>
<protein>
    <recommendedName>
        <fullName evidence="1">Ribosomal RNA large subunit methyltransferase J</fullName>
        <ecNumber evidence="1">2.1.1.266</ecNumber>
    </recommendedName>
    <alternativeName>
        <fullName evidence="1">23S rRNA (adenine(2030)-N6)-methyltransferase</fullName>
    </alternativeName>
    <alternativeName>
        <fullName evidence="1">23S rRNA m6A2030 methyltransferase</fullName>
    </alternativeName>
</protein>
<dbReference type="Gene3D" id="3.40.50.150">
    <property type="entry name" value="Vaccinia Virus protein VP39"/>
    <property type="match status" value="1"/>
</dbReference>
<dbReference type="GO" id="GO:0005829">
    <property type="term" value="C:cytosol"/>
    <property type="evidence" value="ECO:0007669"/>
    <property type="project" value="TreeGrafter"/>
</dbReference>
<dbReference type="EC" id="2.1.1.266" evidence="1"/>
<evidence type="ECO:0000256" key="1">
    <source>
        <dbReference type="HAMAP-Rule" id="MF_00934"/>
    </source>
</evidence>
<dbReference type="InterPro" id="IPR029063">
    <property type="entry name" value="SAM-dependent_MTases_sf"/>
</dbReference>
<comment type="subunit">
    <text evidence="1">Monomer.</text>
</comment>
<dbReference type="PATRIC" id="fig|1245469.3.peg.6357"/>
<keyword evidence="1" id="KW-0698">rRNA processing</keyword>
<feature type="binding site" evidence="1">
    <location>
        <position position="102"/>
    </location>
    <ligand>
        <name>S-adenosyl-L-methionine</name>
        <dbReference type="ChEBI" id="CHEBI:59789"/>
    </ligand>
</feature>
<dbReference type="InterPro" id="IPR007473">
    <property type="entry name" value="RlmJ"/>
</dbReference>
<dbReference type="PANTHER" id="PTHR37426">
    <property type="entry name" value="RIBOSOMAL RNA LARGE SUBUNIT METHYLTRANSFERASE J"/>
    <property type="match status" value="1"/>
</dbReference>
<accession>M5A099</accession>
<feature type="binding site" evidence="1">
    <location>
        <begin position="145"/>
        <end position="146"/>
    </location>
    <ligand>
        <name>S-adenosyl-L-methionine</name>
        <dbReference type="ChEBI" id="CHEBI:59789"/>
    </ligand>
</feature>
<dbReference type="EMBL" id="AP012603">
    <property type="protein sequence ID" value="BAM92200.1"/>
    <property type="molecule type" value="Genomic_DNA"/>
</dbReference>
<evidence type="ECO:0000313" key="3">
    <source>
        <dbReference type="Proteomes" id="UP000011841"/>
    </source>
</evidence>
<dbReference type="AlphaFoldDB" id="M5A099"/>
<dbReference type="HOGENOM" id="CLU_061769_0_0_5"/>
<dbReference type="KEGG" id="aol:S58_62260"/>
<sequence length="286" mass="31735">MNYRHAFHAGGFADVIKHIVLTRILVYLQDKPAAFRVIDTHAGAGLYDLTGDEATRSGEFLTGIARLLQARLSDQAYALVAPYLDIVRSFNPTAELVAYPGSPLIARALLRPQDRMTLCELAPGPRKQLIDSLRRDTQARVVDLDGWIALPAFVPPNERRGVVLIDPAFEAKDEFERLADRFAAAFAKWTTGIYVLWYPVKSRRATEQLADRVAHFAAAAKPPGKVLRIEFSVAPQIEGEVLTSTGLLVVNPPWTLHDELKLILQELQRPLGQGGPARFRLDIPKA</sequence>
<dbReference type="OrthoDB" id="9791274at2"/>
<dbReference type="PANTHER" id="PTHR37426:SF1">
    <property type="entry name" value="RIBOSOMAL RNA LARGE SUBUNIT METHYLTRANSFERASE J"/>
    <property type="match status" value="1"/>
</dbReference>
<feature type="binding site" evidence="1">
    <location>
        <position position="166"/>
    </location>
    <ligand>
        <name>S-adenosyl-L-methionine</name>
        <dbReference type="ChEBI" id="CHEBI:59789"/>
    </ligand>
</feature>
<proteinExistence type="inferred from homology"/>
<keyword evidence="1" id="KW-0489">Methyltransferase</keyword>
<dbReference type="Pfam" id="PF04378">
    <property type="entry name" value="RsmJ"/>
    <property type="match status" value="1"/>
</dbReference>
<feature type="site" description="Interaction with substrate rRNA" evidence="1">
    <location>
        <position position="3"/>
    </location>
</feature>
<comment type="similarity">
    <text evidence="1">Belongs to the RlmJ family.</text>
</comment>
<keyword evidence="3" id="KW-1185">Reference proteome</keyword>
<keyword evidence="1" id="KW-0808">Transferase</keyword>
<feature type="binding site" evidence="1">
    <location>
        <position position="120"/>
    </location>
    <ligand>
        <name>S-adenosyl-L-methionine</name>
        <dbReference type="ChEBI" id="CHEBI:59789"/>
    </ligand>
</feature>
<organism evidence="2 3">
    <name type="scientific">Bradyrhizobium oligotrophicum S58</name>
    <dbReference type="NCBI Taxonomy" id="1245469"/>
    <lineage>
        <taxon>Bacteria</taxon>
        <taxon>Pseudomonadati</taxon>
        <taxon>Pseudomonadota</taxon>
        <taxon>Alphaproteobacteria</taxon>
        <taxon>Hyphomicrobiales</taxon>
        <taxon>Nitrobacteraceae</taxon>
        <taxon>Bradyrhizobium</taxon>
    </lineage>
</organism>
<dbReference type="GO" id="GO:0036307">
    <property type="term" value="F:23S rRNA (adenine(2030)-N(6))-methyltransferase activity"/>
    <property type="evidence" value="ECO:0007669"/>
    <property type="project" value="UniProtKB-UniRule"/>
</dbReference>
<dbReference type="GO" id="GO:0070475">
    <property type="term" value="P:rRNA base methylation"/>
    <property type="evidence" value="ECO:0007669"/>
    <property type="project" value="UniProtKB-UniRule"/>
</dbReference>
<comment type="function">
    <text evidence="1">Specifically methylates the adenine in position 2030 of 23S rRNA.</text>
</comment>
<dbReference type="Proteomes" id="UP000011841">
    <property type="component" value="Chromosome"/>
</dbReference>
<name>M5A099_9BRAD</name>
<dbReference type="STRING" id="1245469.S58_62260"/>
<dbReference type="RefSeq" id="WP_015669284.1">
    <property type="nucleotide sequence ID" value="NC_020453.1"/>
</dbReference>
<keyword evidence="1" id="KW-0949">S-adenosyl-L-methionine</keyword>
<keyword evidence="1" id="KW-0694">RNA-binding</keyword>
<dbReference type="SUPFAM" id="SSF53335">
    <property type="entry name" value="S-adenosyl-L-methionine-dependent methyltransferases"/>
    <property type="match status" value="1"/>
</dbReference>
<dbReference type="eggNOG" id="COG2961">
    <property type="taxonomic scope" value="Bacteria"/>
</dbReference>
<feature type="active site" description="Proton acceptor" evidence="1">
    <location>
        <position position="166"/>
    </location>
</feature>
<dbReference type="GO" id="GO:0003723">
    <property type="term" value="F:RNA binding"/>
    <property type="evidence" value="ECO:0007669"/>
    <property type="project" value="UniProtKB-UniRule"/>
</dbReference>
<comment type="catalytic activity">
    <reaction evidence="1">
        <text>adenosine(2030) in 23S rRNA + S-adenosyl-L-methionine = N(6)-methyladenosine(2030) in 23S rRNA + S-adenosyl-L-homocysteine + H(+)</text>
        <dbReference type="Rhea" id="RHEA:43736"/>
        <dbReference type="Rhea" id="RHEA-COMP:10668"/>
        <dbReference type="Rhea" id="RHEA-COMP:10669"/>
        <dbReference type="ChEBI" id="CHEBI:15378"/>
        <dbReference type="ChEBI" id="CHEBI:57856"/>
        <dbReference type="ChEBI" id="CHEBI:59789"/>
        <dbReference type="ChEBI" id="CHEBI:74411"/>
        <dbReference type="ChEBI" id="CHEBI:74449"/>
        <dbReference type="EC" id="2.1.1.266"/>
    </reaction>
</comment>
<dbReference type="GeneID" id="301819924"/>
<evidence type="ECO:0000313" key="2">
    <source>
        <dbReference type="EMBL" id="BAM92200.1"/>
    </source>
</evidence>
<gene>
    <name evidence="1" type="primary">rlmJ</name>
    <name evidence="2" type="ORF">S58_62260</name>
</gene>